<dbReference type="InterPro" id="IPR036412">
    <property type="entry name" value="HAD-like_sf"/>
</dbReference>
<dbReference type="InterPro" id="IPR006439">
    <property type="entry name" value="HAD-SF_hydro_IA"/>
</dbReference>
<dbReference type="Gene3D" id="1.10.150.520">
    <property type="match status" value="1"/>
</dbReference>
<keyword evidence="2" id="KW-0479">Metal-binding</keyword>
<protein>
    <submittedName>
        <fullName evidence="5">HAD family hydrolase</fullName>
    </submittedName>
</protein>
<dbReference type="Pfam" id="PF13419">
    <property type="entry name" value="HAD_2"/>
    <property type="match status" value="1"/>
</dbReference>
<dbReference type="GO" id="GO:0016791">
    <property type="term" value="F:phosphatase activity"/>
    <property type="evidence" value="ECO:0007669"/>
    <property type="project" value="TreeGrafter"/>
</dbReference>
<dbReference type="InterPro" id="IPR051400">
    <property type="entry name" value="HAD-like_hydrolase"/>
</dbReference>
<proteinExistence type="predicted"/>
<evidence type="ECO:0000313" key="6">
    <source>
        <dbReference type="Proteomes" id="UP000292372"/>
    </source>
</evidence>
<sequence length="223" mass="26147">MSDSKKAVVFDLDDTLYKEIDYLKSAFKSISVKLSEEVGIHSDLVYKNMLSLYYNDKDVFNSILKTYGSSFSVKDLILLYRNHLPEIRLSEGVLDLLEFLKSRGVYLGLLTDGRSMQQRNKIKVLKLNRFFSEIIISEEFGSSKPDIKNYLYFMNKFSCDEFWYIGDNVKKDFISPNRLRWNTVRLMDNGVNIHKSKDGNIDQSYFAHYDVENLCEIRNIIFD</sequence>
<dbReference type="AlphaFoldDB" id="A0A4Q9FTK5"/>
<dbReference type="PANTHER" id="PTHR46470">
    <property type="entry name" value="N-ACYLNEURAMINATE-9-PHOSPHATASE"/>
    <property type="match status" value="1"/>
</dbReference>
<accession>A0A4Q9FTK5</accession>
<dbReference type="NCBIfam" id="TIGR01549">
    <property type="entry name" value="HAD-SF-IA-v1"/>
    <property type="match status" value="1"/>
</dbReference>
<dbReference type="InterPro" id="IPR023214">
    <property type="entry name" value="HAD_sf"/>
</dbReference>
<dbReference type="Gene3D" id="3.40.50.1000">
    <property type="entry name" value="HAD superfamily/HAD-like"/>
    <property type="match status" value="1"/>
</dbReference>
<dbReference type="PRINTS" id="PR00413">
    <property type="entry name" value="HADHALOGNASE"/>
</dbReference>
<comment type="cofactor">
    <cofactor evidence="1">
        <name>Mg(2+)</name>
        <dbReference type="ChEBI" id="CHEBI:18420"/>
    </cofactor>
</comment>
<evidence type="ECO:0000256" key="4">
    <source>
        <dbReference type="ARBA" id="ARBA00022842"/>
    </source>
</evidence>
<evidence type="ECO:0000256" key="3">
    <source>
        <dbReference type="ARBA" id="ARBA00022801"/>
    </source>
</evidence>
<dbReference type="InterPro" id="IPR041492">
    <property type="entry name" value="HAD_2"/>
</dbReference>
<keyword evidence="3 5" id="KW-0378">Hydrolase</keyword>
<dbReference type="GO" id="GO:0044281">
    <property type="term" value="P:small molecule metabolic process"/>
    <property type="evidence" value="ECO:0007669"/>
    <property type="project" value="UniProtKB-ARBA"/>
</dbReference>
<keyword evidence="6" id="KW-1185">Reference proteome</keyword>
<dbReference type="PANTHER" id="PTHR46470:SF2">
    <property type="entry name" value="GLYCERALDEHYDE 3-PHOSPHATE PHOSPHATASE"/>
    <property type="match status" value="1"/>
</dbReference>
<dbReference type="Proteomes" id="UP000292372">
    <property type="component" value="Unassembled WGS sequence"/>
</dbReference>
<dbReference type="SFLD" id="SFLDG01129">
    <property type="entry name" value="C1.5:_HAD__Beta-PGM__Phosphata"/>
    <property type="match status" value="1"/>
</dbReference>
<reference evidence="5 6" key="1">
    <citation type="journal article" date="2015" name="Int. J. Syst. Evol. Microbiol.">
        <title>Hyunsoonleella pacifica sp. nov., isolated from seawater of South Pacific Gyre.</title>
        <authorList>
            <person name="Gao X."/>
            <person name="Zhang Z."/>
            <person name="Dai X."/>
            <person name="Zhang X.H."/>
        </authorList>
    </citation>
    <scope>NUCLEOTIDE SEQUENCE [LARGE SCALE GENOMIC DNA]</scope>
    <source>
        <strain evidence="5 6">SW033</strain>
    </source>
</reference>
<dbReference type="OrthoDB" id="9809962at2"/>
<dbReference type="SFLD" id="SFLDS00003">
    <property type="entry name" value="Haloacid_Dehalogenase"/>
    <property type="match status" value="1"/>
</dbReference>
<evidence type="ECO:0000256" key="1">
    <source>
        <dbReference type="ARBA" id="ARBA00001946"/>
    </source>
</evidence>
<keyword evidence="4" id="KW-0460">Magnesium</keyword>
<dbReference type="RefSeq" id="WP_130935913.1">
    <property type="nucleotide sequence ID" value="NZ_BMEE01000001.1"/>
</dbReference>
<comment type="caution">
    <text evidence="5">The sequence shown here is derived from an EMBL/GenBank/DDBJ whole genome shotgun (WGS) entry which is preliminary data.</text>
</comment>
<evidence type="ECO:0000256" key="2">
    <source>
        <dbReference type="ARBA" id="ARBA00022723"/>
    </source>
</evidence>
<dbReference type="GO" id="GO:0046872">
    <property type="term" value="F:metal ion binding"/>
    <property type="evidence" value="ECO:0007669"/>
    <property type="project" value="UniProtKB-KW"/>
</dbReference>
<organism evidence="5 6">
    <name type="scientific">Hyunsoonleella pacifica</name>
    <dbReference type="NCBI Taxonomy" id="1080224"/>
    <lineage>
        <taxon>Bacteria</taxon>
        <taxon>Pseudomonadati</taxon>
        <taxon>Bacteroidota</taxon>
        <taxon>Flavobacteriia</taxon>
        <taxon>Flavobacteriales</taxon>
        <taxon>Flavobacteriaceae</taxon>
    </lineage>
</organism>
<evidence type="ECO:0000313" key="5">
    <source>
        <dbReference type="EMBL" id="TBN17622.1"/>
    </source>
</evidence>
<name>A0A4Q9FTK5_9FLAO</name>
<gene>
    <name evidence="5" type="ORF">EYD46_04715</name>
</gene>
<dbReference type="EMBL" id="SIRS01000002">
    <property type="protein sequence ID" value="TBN17622.1"/>
    <property type="molecule type" value="Genomic_DNA"/>
</dbReference>
<dbReference type="SUPFAM" id="SSF56784">
    <property type="entry name" value="HAD-like"/>
    <property type="match status" value="1"/>
</dbReference>